<comment type="caution">
    <text evidence="2">The sequence shown here is derived from an EMBL/GenBank/DDBJ whole genome shotgun (WGS) entry which is preliminary data.</text>
</comment>
<proteinExistence type="predicted"/>
<dbReference type="InterPro" id="IPR034660">
    <property type="entry name" value="DinB/YfiT-like"/>
</dbReference>
<dbReference type="PATRIC" id="fig|1938.6.peg.7877"/>
<dbReference type="Proteomes" id="UP000037023">
    <property type="component" value="Unassembled WGS sequence"/>
</dbReference>
<dbReference type="OrthoDB" id="4548523at2"/>
<evidence type="ECO:0000313" key="2">
    <source>
        <dbReference type="EMBL" id="KOG09848.1"/>
    </source>
</evidence>
<dbReference type="EMBL" id="LGUP01000398">
    <property type="protein sequence ID" value="KOG09848.1"/>
    <property type="molecule type" value="Genomic_DNA"/>
</dbReference>
<organism evidence="2 3">
    <name type="scientific">Streptomyces viridochromogenes</name>
    <dbReference type="NCBI Taxonomy" id="1938"/>
    <lineage>
        <taxon>Bacteria</taxon>
        <taxon>Bacillati</taxon>
        <taxon>Actinomycetota</taxon>
        <taxon>Actinomycetes</taxon>
        <taxon>Kitasatosporales</taxon>
        <taxon>Streptomycetaceae</taxon>
        <taxon>Streptomyces</taxon>
    </lineage>
</organism>
<feature type="region of interest" description="Disordered" evidence="1">
    <location>
        <begin position="1"/>
        <end position="20"/>
    </location>
</feature>
<name>A0A0L8J840_STRVR</name>
<dbReference type="SUPFAM" id="SSF109854">
    <property type="entry name" value="DinB/YfiT-like putative metalloenzymes"/>
    <property type="match status" value="1"/>
</dbReference>
<dbReference type="Gene3D" id="1.20.120.450">
    <property type="entry name" value="dinb family like domain"/>
    <property type="match status" value="1"/>
</dbReference>
<evidence type="ECO:0000313" key="3">
    <source>
        <dbReference type="Proteomes" id="UP000037023"/>
    </source>
</evidence>
<gene>
    <name evidence="2" type="ORF">ADK34_36500</name>
</gene>
<dbReference type="Pfam" id="PF04978">
    <property type="entry name" value="MST"/>
    <property type="match status" value="1"/>
</dbReference>
<sequence length="168" mass="18351">MTETQQRRDVGPPDSNSDEKSTLVAFLNYVREAVAAKAEGLDDVRGRTPGVPSGTSVLGLVKHLTAAEVYWFAWAFEGADVEHPEFGMEIFQDEGADGLLAAYRGVIERSNEIIERCGDLDDLCARPAGKAGIVRSMRWVLVHMIEETARHAGHADILREQADGSVGR</sequence>
<reference evidence="2 3" key="1">
    <citation type="submission" date="2015-06" db="EMBL/GenBank/DDBJ databases">
        <authorList>
            <person name="Hoefler B.C."/>
            <person name="Straight P.D."/>
        </authorList>
    </citation>
    <scope>NUCLEOTIDE SEQUENCE [LARGE SCALE GENOMIC DNA]</scope>
    <source>
        <strain evidence="2 3">NRRL 3427</strain>
    </source>
</reference>
<dbReference type="AlphaFoldDB" id="A0A0L8J840"/>
<protein>
    <submittedName>
        <fullName evidence="2">Mini-circle protein</fullName>
    </submittedName>
</protein>
<dbReference type="RefSeq" id="WP_033209119.1">
    <property type="nucleotide sequence ID" value="NZ_LGUP01000398.1"/>
</dbReference>
<accession>A0A0L8J840</accession>
<dbReference type="InterPro" id="IPR007061">
    <property type="entry name" value="MST-like"/>
</dbReference>
<evidence type="ECO:0000256" key="1">
    <source>
        <dbReference type="SAM" id="MobiDB-lite"/>
    </source>
</evidence>